<sequence>MNGSIRWFARNTVAANLLMICILIAGAYSLFTRIPLEVFPSIELERVNIRTSFPGAPPSEVEEGVTVRIEEAIQDIEGIEKMISNSSEGFSNIRIELENGYDPQLLKDEITTRVEGLNTLPDEVERPVIGIPAWQREVISVALAGPLGERELRDMALQIEEDIRALPEVTQAQVEGIRPYELAIEIQERTLREFGLALSEISNIIRRQSLDLSAGSIKTNGGEVLIRTKGQAYVKEDYADLVILSRTDGTRLRLGDIATIKDDFDETPIITKFNGQPALTVEVYRIGDQNAITVAAAVRKYIAEKSVLLPEGITLETWRDRSKTVSARLQTLTDSALQGGILVLLLLGLFLHPSVAFWVCIGIPVSFMGSALLMPELGVTLNTISLFAYILVLGIVVDDAIVTGENVYSHLRRGTSPQAAAEKGTVEVAVPVTFGVLTTMVAFVPLLMVEGVRGAIFSQIPMIVIPVLLFSLIESKWILPAHLSGIRLDHEGAILRHVSRAQRWFADGLETFIFQIYRPVLNLSLSERYLTVAIFFVGGALLIALIMSGWMRWIFFPRIQSEVARATLVMPAGTPFVTTSAYIDRMTDAALQLQDKYRDPGTGQSVVINILSNSGTTGGSSSGQSNRGRVFFEIEAPEKRKIDVTTNDLVSEWRKLIGPLPGAESLNFRAEFGRTSSPIDIQLSGGNFEELQAVADQLKTKLGTYPNVFDIEDSMSNGKEELQLRLMPAAETLGVRLDDLARRVREGFFGITVQRIQRGRDEVNVILRYPEQERATLASLQNMTIRTPGGAAVPFAEVASLEPGRTPAAITRIDRNRTMNVTADANKQQANLEAIKSDLETFLQETTRFYPAVKYSLEGEAREQRDSFNTLIFGLVGVLFAIYSLLAIPFRSYLQPLIVMTAIPFGAIGAVIGHWIMDLDLTIMSLMGMLALTGVVVNSSLVLVDYINRQQSEEGLSVQEAIKVAGVARFRPVLLTSLTTFAGLTPIIFDKSTQAQFLIPMAVSLGYGVLFATFTTLLIIPVNYLILNDFSRAWYWLIHGTEPPTLNVKAPVVASDNLLGASSIGDSDSHLEAKRRGNLEEEEIEKSLLSRSQMSQHTIISLGDNEPDLLNETTADNKPPAVSPLHAAALSKESLLGTEEGDTDEDKEELSPLSQPSISQSSMFVDLDAEPDEIDYEDTDKIVSVVEDNEPTDEEELSPLSQSTISQSTMFVDLDAEPDEEEYEAPQNILSMVEDETIDNEEELSPLSRSPMSQSMYFVDLDDEGDDPKTKNKETAEA</sequence>
<feature type="region of interest" description="Disordered" evidence="1">
    <location>
        <begin position="1237"/>
        <end position="1278"/>
    </location>
</feature>
<accession>A0A2D6YN78</accession>
<dbReference type="SUPFAM" id="SSF82693">
    <property type="entry name" value="Multidrug efflux transporter AcrB pore domain, PN1, PN2, PC1 and PC2 subdomains"/>
    <property type="match status" value="2"/>
</dbReference>
<dbReference type="PANTHER" id="PTHR32063">
    <property type="match status" value="1"/>
</dbReference>
<dbReference type="Gene3D" id="3.30.70.1440">
    <property type="entry name" value="Multidrug efflux transporter AcrB pore domain"/>
    <property type="match status" value="1"/>
</dbReference>
<reference evidence="4" key="1">
    <citation type="submission" date="2017-09" db="EMBL/GenBank/DDBJ databases">
        <title>The Reconstruction of 2,631 Draft Metagenome-Assembled Genomes from the Global Oceans.</title>
        <authorList>
            <person name="Tully B.J."/>
            <person name="Graham E.D."/>
            <person name="Heidelberg J.F."/>
        </authorList>
    </citation>
    <scope>NUCLEOTIDE SEQUENCE [LARGE SCALE GENOMIC DNA]</scope>
</reference>
<dbReference type="Gene3D" id="3.30.70.1320">
    <property type="entry name" value="Multidrug efflux transporter AcrB pore domain like"/>
    <property type="match status" value="1"/>
</dbReference>
<feature type="transmembrane region" description="Helical" evidence="2">
    <location>
        <begin position="386"/>
        <end position="408"/>
    </location>
</feature>
<comment type="caution">
    <text evidence="3">The sequence shown here is derived from an EMBL/GenBank/DDBJ whole genome shotgun (WGS) entry which is preliminary data.</text>
</comment>
<feature type="transmembrane region" description="Helical" evidence="2">
    <location>
        <begin position="871"/>
        <end position="890"/>
    </location>
</feature>
<dbReference type="Gene3D" id="3.30.2090.10">
    <property type="entry name" value="Multidrug efflux transporter AcrB TolC docking domain, DN and DC subdomains"/>
    <property type="match status" value="2"/>
</dbReference>
<evidence type="ECO:0000256" key="2">
    <source>
        <dbReference type="SAM" id="Phobius"/>
    </source>
</evidence>
<keyword evidence="2" id="KW-0812">Transmembrane</keyword>
<dbReference type="PRINTS" id="PR00702">
    <property type="entry name" value="ACRIFLAVINRP"/>
</dbReference>
<proteinExistence type="predicted"/>
<dbReference type="Gene3D" id="1.20.1640.10">
    <property type="entry name" value="Multidrug efflux transporter AcrB transmembrane domain"/>
    <property type="match status" value="2"/>
</dbReference>
<dbReference type="Gene3D" id="3.30.70.1430">
    <property type="entry name" value="Multidrug efflux transporter AcrB pore domain"/>
    <property type="match status" value="2"/>
</dbReference>
<dbReference type="EMBL" id="NZEX01000176">
    <property type="protein sequence ID" value="MAH64620.1"/>
    <property type="molecule type" value="Genomic_DNA"/>
</dbReference>
<dbReference type="GO" id="GO:0042910">
    <property type="term" value="F:xenobiotic transmembrane transporter activity"/>
    <property type="evidence" value="ECO:0007669"/>
    <property type="project" value="TreeGrafter"/>
</dbReference>
<dbReference type="GO" id="GO:0005886">
    <property type="term" value="C:plasma membrane"/>
    <property type="evidence" value="ECO:0007669"/>
    <property type="project" value="TreeGrafter"/>
</dbReference>
<feature type="transmembrane region" description="Helical" evidence="2">
    <location>
        <begin position="923"/>
        <end position="947"/>
    </location>
</feature>
<dbReference type="SUPFAM" id="SSF82866">
    <property type="entry name" value="Multidrug efflux transporter AcrB transmembrane domain"/>
    <property type="match status" value="2"/>
</dbReference>
<feature type="compositionally biased region" description="Basic and acidic residues" evidence="1">
    <location>
        <begin position="1267"/>
        <end position="1278"/>
    </location>
</feature>
<evidence type="ECO:0000313" key="3">
    <source>
        <dbReference type="EMBL" id="MAH64620.1"/>
    </source>
</evidence>
<feature type="transmembrane region" description="Helical" evidence="2">
    <location>
        <begin position="897"/>
        <end position="917"/>
    </location>
</feature>
<evidence type="ECO:0000313" key="4">
    <source>
        <dbReference type="Proteomes" id="UP000226525"/>
    </source>
</evidence>
<dbReference type="Pfam" id="PF00873">
    <property type="entry name" value="ACR_tran"/>
    <property type="match status" value="1"/>
</dbReference>
<feature type="transmembrane region" description="Helical" evidence="2">
    <location>
        <begin position="1001"/>
        <end position="1027"/>
    </location>
</feature>
<keyword evidence="2" id="KW-1133">Transmembrane helix</keyword>
<dbReference type="InterPro" id="IPR001036">
    <property type="entry name" value="Acrflvin-R"/>
</dbReference>
<feature type="region of interest" description="Disordered" evidence="1">
    <location>
        <begin position="1137"/>
        <end position="1179"/>
    </location>
</feature>
<feature type="transmembrane region" description="Helical" evidence="2">
    <location>
        <begin position="12"/>
        <end position="31"/>
    </location>
</feature>
<dbReference type="PANTHER" id="PTHR32063:SF33">
    <property type="entry name" value="RND SUPERFAMILY EFFLUX PUMP PERMEASE COMPONENT"/>
    <property type="match status" value="1"/>
</dbReference>
<dbReference type="AlphaFoldDB" id="A0A2D6YN78"/>
<feature type="transmembrane region" description="Helical" evidence="2">
    <location>
        <begin position="968"/>
        <end position="989"/>
    </location>
</feature>
<dbReference type="InterPro" id="IPR027463">
    <property type="entry name" value="AcrB_DN_DC_subdom"/>
</dbReference>
<feature type="transmembrane region" description="Helical" evidence="2">
    <location>
        <begin position="428"/>
        <end position="449"/>
    </location>
</feature>
<feature type="compositionally biased region" description="Acidic residues" evidence="1">
    <location>
        <begin position="1139"/>
        <end position="1148"/>
    </location>
</feature>
<feature type="transmembrane region" description="Helical" evidence="2">
    <location>
        <begin position="563"/>
        <end position="583"/>
    </location>
</feature>
<feature type="compositionally biased region" description="Low complexity" evidence="1">
    <location>
        <begin position="1151"/>
        <end position="1162"/>
    </location>
</feature>
<feature type="compositionally biased region" description="Acidic residues" evidence="1">
    <location>
        <begin position="1167"/>
        <end position="1178"/>
    </location>
</feature>
<name>A0A2D6YN78_9DELT</name>
<dbReference type="SUPFAM" id="SSF82714">
    <property type="entry name" value="Multidrug efflux transporter AcrB TolC docking domain, DN and DC subdomains"/>
    <property type="match status" value="2"/>
</dbReference>
<dbReference type="Proteomes" id="UP000226525">
    <property type="component" value="Unassembled WGS sequence"/>
</dbReference>
<feature type="transmembrane region" description="Helical" evidence="2">
    <location>
        <begin position="529"/>
        <end position="551"/>
    </location>
</feature>
<organism evidence="3 4">
    <name type="scientific">SAR324 cluster bacterium</name>
    <dbReference type="NCBI Taxonomy" id="2024889"/>
    <lineage>
        <taxon>Bacteria</taxon>
        <taxon>Deltaproteobacteria</taxon>
        <taxon>SAR324 cluster</taxon>
    </lineage>
</organism>
<feature type="compositionally biased region" description="Polar residues" evidence="1">
    <location>
        <begin position="1247"/>
        <end position="1256"/>
    </location>
</feature>
<protein>
    <submittedName>
        <fullName evidence="3">Acriflavine resistance protein B</fullName>
    </submittedName>
</protein>
<gene>
    <name evidence="3" type="ORF">CMN54_14495</name>
</gene>
<feature type="transmembrane region" description="Helical" evidence="2">
    <location>
        <begin position="456"/>
        <end position="473"/>
    </location>
</feature>
<keyword evidence="2" id="KW-0472">Membrane</keyword>
<evidence type="ECO:0000256" key="1">
    <source>
        <dbReference type="SAM" id="MobiDB-lite"/>
    </source>
</evidence>